<sequence>MVFFMWVLHSHCKKHVGDSHNTRFWYDSWVFDQSLHVRFPRLFALETDIESTVASKLGSSTVDASFRRSFRDGVERHQWDDLNFVSGSVTLSASKDRWICDLNSDGVFRIKEVRTILDDIFLPSAADAMRWVKYIPIKINVFAWRARLDHLPTRINLVHRGVVLDSSVCPLCGLVHEDIHHVMFRCDTAKLVFHRICRWWDLDWHDLLSFSDWNAWFSAIRLPSRIKLILEGVFYVAWWHLWVYRNQSIFAATPPRRSVIFDDIVSCSFTCVEKLVNNLCTIWVGRLKLNANVTRFNRENLKSSRIIDKKEKRFNKSSHNTFHKTLGNKDIGNSFVNVVKGSGMSLETESTPTIVLDDECLNTKDLSCSLMGRVKEFTSLSNLKKVLCNEGFDVLKISYLGELWVLIKLESAKVKDLFKENGGANLCFSVLNQASEDFTLGGRITWVEVEEVPGWTPEFIKEEERDDVSVEDNHGGIHSDQEINNCNDVSDVEEVLETCFKVPEGQKGNPSEDPFGIYPLLNKDKNIREHKINEEESSLKYPLGFTPIGNLNEGHLDGGCAKKVNDEVTGDDNSFVHTVGGNENSGSVNKMSDSMGSCRLKKSGMPRTVITNSIKVAVNAAKQSSPRAAASTSTARYVNTAANRPTVNGRKPSSNLFHNSHSLVKRTFNQITAPNHSDLKEKINNVGTKAVVSVVQENRENAVKSLACWIWRLIENVIDHISKDSGSDMLKRFNYVDLQGKLKHMTRNKSFLTNYQEIDGGFVAFRGSPKGEAVSTACYVTNRVLVVKPHNKTPYEHFHGKFDGKAHEGFFVGYSLNSKAFRVFNNRTRIMEENLHIRFSESTPNVVSSRLDWLFDIDALTRTMNYEPIVVGTQSNGFVGIKASDHLGQAKKET</sequence>
<dbReference type="Pfam" id="PF13966">
    <property type="entry name" value="zf-RVT"/>
    <property type="match status" value="1"/>
</dbReference>
<dbReference type="Pfam" id="PF25597">
    <property type="entry name" value="SH3_retrovirus"/>
    <property type="match status" value="1"/>
</dbReference>
<evidence type="ECO:0000259" key="1">
    <source>
        <dbReference type="Pfam" id="PF13966"/>
    </source>
</evidence>
<feature type="domain" description="Reverse transcriptase zinc-binding" evidence="1">
    <location>
        <begin position="129"/>
        <end position="190"/>
    </location>
</feature>
<reference evidence="3" key="1">
    <citation type="journal article" date="2019" name="Sci. Rep.">
        <title>Draft genome of Tanacetum cinerariifolium, the natural source of mosquito coil.</title>
        <authorList>
            <person name="Yamashiro T."/>
            <person name="Shiraishi A."/>
            <person name="Satake H."/>
            <person name="Nakayama K."/>
        </authorList>
    </citation>
    <scope>NUCLEOTIDE SEQUENCE</scope>
</reference>
<protein>
    <submittedName>
        <fullName evidence="3">RNA-directed DNA polymerase, eukaryota</fullName>
    </submittedName>
</protein>
<organism evidence="3">
    <name type="scientific">Tanacetum cinerariifolium</name>
    <name type="common">Dalmatian daisy</name>
    <name type="synonym">Chrysanthemum cinerariifolium</name>
    <dbReference type="NCBI Taxonomy" id="118510"/>
    <lineage>
        <taxon>Eukaryota</taxon>
        <taxon>Viridiplantae</taxon>
        <taxon>Streptophyta</taxon>
        <taxon>Embryophyta</taxon>
        <taxon>Tracheophyta</taxon>
        <taxon>Spermatophyta</taxon>
        <taxon>Magnoliopsida</taxon>
        <taxon>eudicotyledons</taxon>
        <taxon>Gunneridae</taxon>
        <taxon>Pentapetalae</taxon>
        <taxon>asterids</taxon>
        <taxon>campanulids</taxon>
        <taxon>Asterales</taxon>
        <taxon>Asteraceae</taxon>
        <taxon>Asteroideae</taxon>
        <taxon>Anthemideae</taxon>
        <taxon>Anthemidinae</taxon>
        <taxon>Tanacetum</taxon>
    </lineage>
</organism>
<evidence type="ECO:0000259" key="2">
    <source>
        <dbReference type="Pfam" id="PF25597"/>
    </source>
</evidence>
<keyword evidence="3" id="KW-0695">RNA-directed DNA polymerase</keyword>
<keyword evidence="3" id="KW-0808">Transferase</keyword>
<keyword evidence="3" id="KW-0548">Nucleotidyltransferase</keyword>
<name>A0A699HKK2_TANCI</name>
<dbReference type="PANTHER" id="PTHR36617">
    <property type="entry name" value="PROTEIN, PUTATIVE-RELATED"/>
    <property type="match status" value="1"/>
</dbReference>
<proteinExistence type="predicted"/>
<dbReference type="EMBL" id="BKCJ010179241">
    <property type="protein sequence ID" value="GEY44652.1"/>
    <property type="molecule type" value="Genomic_DNA"/>
</dbReference>
<evidence type="ECO:0000313" key="3">
    <source>
        <dbReference type="EMBL" id="GEY44652.1"/>
    </source>
</evidence>
<feature type="domain" description="Retroviral polymerase SH3-like" evidence="2">
    <location>
        <begin position="796"/>
        <end position="843"/>
    </location>
</feature>
<comment type="caution">
    <text evidence="3">The sequence shown here is derived from an EMBL/GenBank/DDBJ whole genome shotgun (WGS) entry which is preliminary data.</text>
</comment>
<dbReference type="AlphaFoldDB" id="A0A699HKK2"/>
<gene>
    <name evidence="3" type="ORF">Tci_416626</name>
</gene>
<accession>A0A699HKK2</accession>
<dbReference type="InterPro" id="IPR057670">
    <property type="entry name" value="SH3_retrovirus"/>
</dbReference>
<dbReference type="PANTHER" id="PTHR36617:SF15">
    <property type="entry name" value="REVERSE TRANSCRIPTASE ZINC-BINDING DOMAIN-CONTAINING PROTEIN"/>
    <property type="match status" value="1"/>
</dbReference>
<dbReference type="GO" id="GO:0003964">
    <property type="term" value="F:RNA-directed DNA polymerase activity"/>
    <property type="evidence" value="ECO:0007669"/>
    <property type="project" value="UniProtKB-KW"/>
</dbReference>
<dbReference type="InterPro" id="IPR026960">
    <property type="entry name" value="RVT-Znf"/>
</dbReference>